<organism evidence="2 3">
    <name type="scientific">Lactobacillus crispatus</name>
    <dbReference type="NCBI Taxonomy" id="47770"/>
    <lineage>
        <taxon>Bacteria</taxon>
        <taxon>Bacillati</taxon>
        <taxon>Bacillota</taxon>
        <taxon>Bacilli</taxon>
        <taxon>Lactobacillales</taxon>
        <taxon>Lactobacillaceae</taxon>
        <taxon>Lactobacillus</taxon>
    </lineage>
</organism>
<accession>A0A2M9WL06</accession>
<name>A0A2M9WL06_9LACO</name>
<dbReference type="GO" id="GO:0006281">
    <property type="term" value="P:DNA repair"/>
    <property type="evidence" value="ECO:0007669"/>
    <property type="project" value="InterPro"/>
</dbReference>
<dbReference type="Gene3D" id="2.40.50.140">
    <property type="entry name" value="Nucleic acid-binding proteins"/>
    <property type="match status" value="1"/>
</dbReference>
<dbReference type="InterPro" id="IPR012340">
    <property type="entry name" value="NA-bd_OB-fold"/>
</dbReference>
<evidence type="ECO:0000313" key="3">
    <source>
        <dbReference type="Proteomes" id="UP000231914"/>
    </source>
</evidence>
<dbReference type="NCBIfam" id="TIGR00613">
    <property type="entry name" value="reco"/>
    <property type="match status" value="1"/>
</dbReference>
<dbReference type="RefSeq" id="WP_100733176.1">
    <property type="nucleotide sequence ID" value="NZ_MKXG01000291.1"/>
</dbReference>
<dbReference type="AlphaFoldDB" id="A0A2M9WL06"/>
<reference evidence="2 3" key="1">
    <citation type="submission" date="2016-10" db="EMBL/GenBank/DDBJ databases">
        <title>WGS of isloates from the oral cavity of healthy individuals.</title>
        <authorList>
            <person name="Sharma S."/>
            <person name="Pal V.K."/>
            <person name="Patil P.B."/>
            <person name="Korpole S."/>
            <person name="Grover V."/>
        </authorList>
    </citation>
    <scope>NUCLEOTIDE SEQUENCE [LARGE SCALE GENOMIC DNA]</scope>
    <source>
        <strain evidence="2 3">DISK12</strain>
    </source>
</reference>
<dbReference type="EMBL" id="MKXG01000291">
    <property type="protein sequence ID" value="PJZ14065.1"/>
    <property type="molecule type" value="Genomic_DNA"/>
</dbReference>
<sequence length="93" mass="10718">MVRELCEVQGLIFKRKKYKEADVLAKIMTKDHGIFTIDVRGALRPKSRLGAATLNFSYGKYIVNTNWKGISTLRTFKDVKQLDQLYCLLYTSP</sequence>
<dbReference type="GO" id="GO:0006310">
    <property type="term" value="P:DNA recombination"/>
    <property type="evidence" value="ECO:0007669"/>
    <property type="project" value="InterPro"/>
</dbReference>
<evidence type="ECO:0000259" key="1">
    <source>
        <dbReference type="Pfam" id="PF11967"/>
    </source>
</evidence>
<feature type="domain" description="DNA replication/recombination mediator RecO N-terminal" evidence="1">
    <location>
        <begin position="6"/>
        <end position="79"/>
    </location>
</feature>
<gene>
    <name evidence="2" type="ORF">BHU41_12945</name>
</gene>
<dbReference type="SUPFAM" id="SSF50249">
    <property type="entry name" value="Nucleic acid-binding proteins"/>
    <property type="match status" value="1"/>
</dbReference>
<dbReference type="InterPro" id="IPR003717">
    <property type="entry name" value="RecO"/>
</dbReference>
<dbReference type="InterPro" id="IPR022572">
    <property type="entry name" value="DNA_rep/recomb_RecO_N"/>
</dbReference>
<comment type="caution">
    <text evidence="2">The sequence shown here is derived from an EMBL/GenBank/DDBJ whole genome shotgun (WGS) entry which is preliminary data.</text>
</comment>
<dbReference type="Pfam" id="PF11967">
    <property type="entry name" value="RecO_N"/>
    <property type="match status" value="1"/>
</dbReference>
<dbReference type="Proteomes" id="UP000231914">
    <property type="component" value="Unassembled WGS sequence"/>
</dbReference>
<protein>
    <submittedName>
        <fullName evidence="2">DNA repair protein RecO</fullName>
    </submittedName>
</protein>
<proteinExistence type="predicted"/>
<feature type="non-terminal residue" evidence="2">
    <location>
        <position position="93"/>
    </location>
</feature>
<evidence type="ECO:0000313" key="2">
    <source>
        <dbReference type="EMBL" id="PJZ14065.1"/>
    </source>
</evidence>